<dbReference type="GO" id="GO:0043812">
    <property type="term" value="F:phosphatidylinositol-4-phosphate phosphatase activity"/>
    <property type="evidence" value="ECO:0007669"/>
    <property type="project" value="TreeGrafter"/>
</dbReference>
<dbReference type="AlphaFoldDB" id="A0AAV0BPY5"/>
<dbReference type="GO" id="GO:0005783">
    <property type="term" value="C:endoplasmic reticulum"/>
    <property type="evidence" value="ECO:0007669"/>
    <property type="project" value="TreeGrafter"/>
</dbReference>
<protein>
    <submittedName>
        <fullName evidence="2">SAC domain-containing protein</fullName>
    </submittedName>
</protein>
<evidence type="ECO:0000259" key="1">
    <source>
        <dbReference type="PROSITE" id="PS50275"/>
    </source>
</evidence>
<dbReference type="InterPro" id="IPR002013">
    <property type="entry name" value="SAC_dom"/>
</dbReference>
<accession>A0AAV0BPY5</accession>
<dbReference type="PROSITE" id="PS50275">
    <property type="entry name" value="SAC"/>
    <property type="match status" value="1"/>
</dbReference>
<evidence type="ECO:0000313" key="2">
    <source>
        <dbReference type="EMBL" id="CAH7687658.1"/>
    </source>
</evidence>
<sequence>MASFVQTRGSVPIFWTEIYNLRYKPDLKIMDVPQTQESMKAHFNQQVKIYGDQYLVNLVNSSGCEKPVKYYYERGVRELGNPRH</sequence>
<dbReference type="Pfam" id="PF02383">
    <property type="entry name" value="Syja_N"/>
    <property type="match status" value="1"/>
</dbReference>
<keyword evidence="3" id="KW-1185">Reference proteome</keyword>
<dbReference type="GO" id="GO:0046856">
    <property type="term" value="P:phosphatidylinositol dephosphorylation"/>
    <property type="evidence" value="ECO:0007669"/>
    <property type="project" value="TreeGrafter"/>
</dbReference>
<dbReference type="PANTHER" id="PTHR45662">
    <property type="entry name" value="PHOSPHATIDYLINOSITIDE PHOSPHATASE SAC1"/>
    <property type="match status" value="1"/>
</dbReference>
<name>A0AAV0BPY5_PHAPC</name>
<proteinExistence type="predicted"/>
<dbReference type="Proteomes" id="UP001153365">
    <property type="component" value="Unassembled WGS sequence"/>
</dbReference>
<reference evidence="2" key="1">
    <citation type="submission" date="2022-06" db="EMBL/GenBank/DDBJ databases">
        <authorList>
            <consortium name="SYNGENTA / RWTH Aachen University"/>
        </authorList>
    </citation>
    <scope>NUCLEOTIDE SEQUENCE</scope>
</reference>
<dbReference type="PANTHER" id="PTHR45662:SF2">
    <property type="entry name" value="PHOSPHATIDYLINOSITOL-3-PHOSPHATASE SAC1"/>
    <property type="match status" value="1"/>
</dbReference>
<evidence type="ECO:0000313" key="3">
    <source>
        <dbReference type="Proteomes" id="UP001153365"/>
    </source>
</evidence>
<comment type="caution">
    <text evidence="2">The sequence shown here is derived from an EMBL/GenBank/DDBJ whole genome shotgun (WGS) entry which is preliminary data.</text>
</comment>
<feature type="domain" description="SAC" evidence="1">
    <location>
        <begin position="1"/>
        <end position="84"/>
    </location>
</feature>
<dbReference type="EMBL" id="CALTRL010005897">
    <property type="protein sequence ID" value="CAH7687658.1"/>
    <property type="molecule type" value="Genomic_DNA"/>
</dbReference>
<gene>
    <name evidence="2" type="ORF">PPACK8108_LOCUS22470</name>
</gene>
<organism evidence="2 3">
    <name type="scientific">Phakopsora pachyrhizi</name>
    <name type="common">Asian soybean rust disease fungus</name>
    <dbReference type="NCBI Taxonomy" id="170000"/>
    <lineage>
        <taxon>Eukaryota</taxon>
        <taxon>Fungi</taxon>
        <taxon>Dikarya</taxon>
        <taxon>Basidiomycota</taxon>
        <taxon>Pucciniomycotina</taxon>
        <taxon>Pucciniomycetes</taxon>
        <taxon>Pucciniales</taxon>
        <taxon>Phakopsoraceae</taxon>
        <taxon>Phakopsora</taxon>
    </lineage>
</organism>